<evidence type="ECO:0000256" key="3">
    <source>
        <dbReference type="SAM" id="Phobius"/>
    </source>
</evidence>
<dbReference type="RefSeq" id="WP_354195280.1">
    <property type="nucleotide sequence ID" value="NZ_JBEPLW010000002.1"/>
</dbReference>
<accession>A0ABV2G929</accession>
<keyword evidence="3" id="KW-1133">Transmembrane helix</keyword>
<dbReference type="InterPro" id="IPR016785">
    <property type="entry name" value="ComGD"/>
</dbReference>
<comment type="subcellular location">
    <subcellularLocation>
        <location evidence="1">Cell surface</location>
    </subcellularLocation>
</comment>
<reference evidence="4 5" key="1">
    <citation type="submission" date="2024-06" db="EMBL/GenBank/DDBJ databases">
        <title>Genomic Encyclopedia of Type Strains, Phase IV (KMG-IV): sequencing the most valuable type-strain genomes for metagenomic binning, comparative biology and taxonomic classification.</title>
        <authorList>
            <person name="Goeker M."/>
        </authorList>
    </citation>
    <scope>NUCLEOTIDE SEQUENCE [LARGE SCALE GENOMIC DNA]</scope>
    <source>
        <strain evidence="4 5">DSM 26128</strain>
    </source>
</reference>
<protein>
    <submittedName>
        <fullName evidence="4">Competence protein ComGD</fullName>
    </submittedName>
</protein>
<keyword evidence="3" id="KW-0812">Transmembrane</keyword>
<proteinExistence type="predicted"/>
<dbReference type="Pfam" id="PF07963">
    <property type="entry name" value="N_methyl"/>
    <property type="match status" value="1"/>
</dbReference>
<dbReference type="EMBL" id="JBEPLW010000002">
    <property type="protein sequence ID" value="MET3574775.1"/>
    <property type="molecule type" value="Genomic_DNA"/>
</dbReference>
<feature type="transmembrane region" description="Helical" evidence="3">
    <location>
        <begin position="12"/>
        <end position="37"/>
    </location>
</feature>
<gene>
    <name evidence="4" type="ORF">ABID49_000657</name>
</gene>
<evidence type="ECO:0000256" key="2">
    <source>
        <dbReference type="ARBA" id="ARBA00023287"/>
    </source>
</evidence>
<evidence type="ECO:0000313" key="4">
    <source>
        <dbReference type="EMBL" id="MET3574775.1"/>
    </source>
</evidence>
<evidence type="ECO:0000313" key="5">
    <source>
        <dbReference type="Proteomes" id="UP001549099"/>
    </source>
</evidence>
<comment type="caution">
    <text evidence="4">The sequence shown here is derived from an EMBL/GenBank/DDBJ whole genome shotgun (WGS) entry which is preliminary data.</text>
</comment>
<keyword evidence="5" id="KW-1185">Reference proteome</keyword>
<organism evidence="4 5">
    <name type="scientific">Bhargavaea ullalensis</name>
    <dbReference type="NCBI Taxonomy" id="1265685"/>
    <lineage>
        <taxon>Bacteria</taxon>
        <taxon>Bacillati</taxon>
        <taxon>Bacillota</taxon>
        <taxon>Bacilli</taxon>
        <taxon>Bacillales</taxon>
        <taxon>Caryophanaceae</taxon>
        <taxon>Bhargavaea</taxon>
    </lineage>
</organism>
<dbReference type="PIRSF" id="PIRSF021292">
    <property type="entry name" value="Competence_ComGD"/>
    <property type="match status" value="1"/>
</dbReference>
<name>A0ABV2G929_9BACL</name>
<evidence type="ECO:0000256" key="1">
    <source>
        <dbReference type="ARBA" id="ARBA00004241"/>
    </source>
</evidence>
<dbReference type="Proteomes" id="UP001549099">
    <property type="component" value="Unassembled WGS sequence"/>
</dbReference>
<dbReference type="InterPro" id="IPR012902">
    <property type="entry name" value="N_methyl_site"/>
</dbReference>
<keyword evidence="2" id="KW-0178">Competence</keyword>
<sequence>MATSSSTRRRDAGFTFAEVLLVLFVVSVITAVVAAAAGRLPPAAGPSMFFEEQLKTDIQTVQAYALANRSEGRIVFRGDRKGYQGAGPGKVVLFEREFPEGITLSPFGNTLKTVAFNSNGSVLAFGTVYFNTPAGTRTMRVHIGKGRVRFEG</sequence>
<keyword evidence="3" id="KW-0472">Membrane</keyword>
<dbReference type="NCBIfam" id="TIGR02532">
    <property type="entry name" value="IV_pilin_GFxxxE"/>
    <property type="match status" value="1"/>
</dbReference>